<accession>A0A4C1Z7D8</accession>
<dbReference type="AlphaFoldDB" id="A0A4C1Z7D8"/>
<organism evidence="1 2">
    <name type="scientific">Eumeta variegata</name>
    <name type="common">Bagworm moth</name>
    <name type="synonym">Eumeta japonica</name>
    <dbReference type="NCBI Taxonomy" id="151549"/>
    <lineage>
        <taxon>Eukaryota</taxon>
        <taxon>Metazoa</taxon>
        <taxon>Ecdysozoa</taxon>
        <taxon>Arthropoda</taxon>
        <taxon>Hexapoda</taxon>
        <taxon>Insecta</taxon>
        <taxon>Pterygota</taxon>
        <taxon>Neoptera</taxon>
        <taxon>Endopterygota</taxon>
        <taxon>Lepidoptera</taxon>
        <taxon>Glossata</taxon>
        <taxon>Ditrysia</taxon>
        <taxon>Tineoidea</taxon>
        <taxon>Psychidae</taxon>
        <taxon>Oiketicinae</taxon>
        <taxon>Eumeta</taxon>
    </lineage>
</organism>
<proteinExistence type="predicted"/>
<dbReference type="Proteomes" id="UP000299102">
    <property type="component" value="Unassembled WGS sequence"/>
</dbReference>
<keyword evidence="2" id="KW-1185">Reference proteome</keyword>
<dbReference type="EMBL" id="BGZK01001629">
    <property type="protein sequence ID" value="GBP83600.1"/>
    <property type="molecule type" value="Genomic_DNA"/>
</dbReference>
<evidence type="ECO:0000313" key="1">
    <source>
        <dbReference type="EMBL" id="GBP83600.1"/>
    </source>
</evidence>
<comment type="caution">
    <text evidence="1">The sequence shown here is derived from an EMBL/GenBank/DDBJ whole genome shotgun (WGS) entry which is preliminary data.</text>
</comment>
<reference evidence="1 2" key="1">
    <citation type="journal article" date="2019" name="Commun. Biol.">
        <title>The bagworm genome reveals a unique fibroin gene that provides high tensile strength.</title>
        <authorList>
            <person name="Kono N."/>
            <person name="Nakamura H."/>
            <person name="Ohtoshi R."/>
            <person name="Tomita M."/>
            <person name="Numata K."/>
            <person name="Arakawa K."/>
        </authorList>
    </citation>
    <scope>NUCLEOTIDE SEQUENCE [LARGE SCALE GENOMIC DNA]</scope>
</reference>
<sequence>MRTRKVRLGVLNMFGRIDDKVDKSVFVLDLLASRVVTWAAIVSGGMQLEENAKSSKRMFIVVQDVLESWKMWKTMK</sequence>
<protein>
    <submittedName>
        <fullName evidence="1">Uncharacterized protein</fullName>
    </submittedName>
</protein>
<gene>
    <name evidence="1" type="ORF">EVAR_61214_1</name>
</gene>
<name>A0A4C1Z7D8_EUMVA</name>
<evidence type="ECO:0000313" key="2">
    <source>
        <dbReference type="Proteomes" id="UP000299102"/>
    </source>
</evidence>